<sequence>MSLLDFLSKPAPPGVADPPPLPPSLNNLPNQDYIDAALAYVASYPFDQSFTVYTTPNKRQEKKFDPTSDWQDKSRAVLRACILADRAPLASLSSGAEPYDASAHQLDFVRNFIIDRRWALEEVASEMRALFRLVQSRTTRTVLTPMGTTKSVADQVRERDGDKCRLTGVGRWKKGSEAEDQEARRVITSTLQVVHCLPFSTGDTSFHLVEALTGVKFAGWQADGVENAFLTRPDIHELFAAFSIFFEWIQTPNGEEVQCFPSNDPDNEFLIQIIIRGRTGPATPRPVLRSLLNDRGQLCESILDTPLRPRHDTSIADLDPKYFIVHKYIGDIVWMSGGPEPVSDEEEDEDGDEKVLSDTTIGAFIEKLHSPEMDMLPREREGIFQPRILLVHKNLVWDE</sequence>
<accession>A0AAD7ES55</accession>
<protein>
    <submittedName>
        <fullName evidence="1">Uncharacterized protein</fullName>
    </submittedName>
</protein>
<reference evidence="1" key="1">
    <citation type="submission" date="2023-03" db="EMBL/GenBank/DDBJ databases">
        <title>Massive genome expansion in bonnet fungi (Mycena s.s.) driven by repeated elements and novel gene families across ecological guilds.</title>
        <authorList>
            <consortium name="Lawrence Berkeley National Laboratory"/>
            <person name="Harder C.B."/>
            <person name="Miyauchi S."/>
            <person name="Viragh M."/>
            <person name="Kuo A."/>
            <person name="Thoen E."/>
            <person name="Andreopoulos B."/>
            <person name="Lu D."/>
            <person name="Skrede I."/>
            <person name="Drula E."/>
            <person name="Henrissat B."/>
            <person name="Morin E."/>
            <person name="Kohler A."/>
            <person name="Barry K."/>
            <person name="LaButti K."/>
            <person name="Morin E."/>
            <person name="Salamov A."/>
            <person name="Lipzen A."/>
            <person name="Mereny Z."/>
            <person name="Hegedus B."/>
            <person name="Baldrian P."/>
            <person name="Stursova M."/>
            <person name="Weitz H."/>
            <person name="Taylor A."/>
            <person name="Grigoriev I.V."/>
            <person name="Nagy L.G."/>
            <person name="Martin F."/>
            <person name="Kauserud H."/>
        </authorList>
    </citation>
    <scope>NUCLEOTIDE SEQUENCE</scope>
    <source>
        <strain evidence="1">CBHHK002</strain>
    </source>
</reference>
<dbReference type="EMBL" id="JARIHO010000016">
    <property type="protein sequence ID" value="KAJ7349223.1"/>
    <property type="molecule type" value="Genomic_DNA"/>
</dbReference>
<gene>
    <name evidence="1" type="ORF">DFH08DRAFT_864814</name>
</gene>
<evidence type="ECO:0000313" key="1">
    <source>
        <dbReference type="EMBL" id="KAJ7349223.1"/>
    </source>
</evidence>
<comment type="caution">
    <text evidence="1">The sequence shown here is derived from an EMBL/GenBank/DDBJ whole genome shotgun (WGS) entry which is preliminary data.</text>
</comment>
<evidence type="ECO:0000313" key="2">
    <source>
        <dbReference type="Proteomes" id="UP001218218"/>
    </source>
</evidence>
<proteinExistence type="predicted"/>
<organism evidence="1 2">
    <name type="scientific">Mycena albidolilacea</name>
    <dbReference type="NCBI Taxonomy" id="1033008"/>
    <lineage>
        <taxon>Eukaryota</taxon>
        <taxon>Fungi</taxon>
        <taxon>Dikarya</taxon>
        <taxon>Basidiomycota</taxon>
        <taxon>Agaricomycotina</taxon>
        <taxon>Agaricomycetes</taxon>
        <taxon>Agaricomycetidae</taxon>
        <taxon>Agaricales</taxon>
        <taxon>Marasmiineae</taxon>
        <taxon>Mycenaceae</taxon>
        <taxon>Mycena</taxon>
    </lineage>
</organism>
<dbReference type="AlphaFoldDB" id="A0AAD7ES55"/>
<dbReference type="Proteomes" id="UP001218218">
    <property type="component" value="Unassembled WGS sequence"/>
</dbReference>
<name>A0AAD7ES55_9AGAR</name>
<keyword evidence="2" id="KW-1185">Reference proteome</keyword>